<evidence type="ECO:0000313" key="1">
    <source>
        <dbReference type="EMBL" id="CTQ43275.1"/>
    </source>
</evidence>
<dbReference type="Proteomes" id="UP000048926">
    <property type="component" value="Unassembled WGS sequence"/>
</dbReference>
<dbReference type="RefSeq" id="WP_023000579.1">
    <property type="nucleotide sequence ID" value="NZ_CXST01000001.1"/>
</dbReference>
<gene>
    <name evidence="1" type="ORF">LAL4801_01712</name>
</gene>
<dbReference type="AlphaFoldDB" id="A0A0M6XZI8"/>
<dbReference type="InterPro" id="IPR014955">
    <property type="entry name" value="DUF1826"/>
</dbReference>
<organism evidence="1 2">
    <name type="scientific">Roseibium aggregatum</name>
    <dbReference type="NCBI Taxonomy" id="187304"/>
    <lineage>
        <taxon>Bacteria</taxon>
        <taxon>Pseudomonadati</taxon>
        <taxon>Pseudomonadota</taxon>
        <taxon>Alphaproteobacteria</taxon>
        <taxon>Hyphomicrobiales</taxon>
        <taxon>Stappiaceae</taxon>
        <taxon>Roseibium</taxon>
    </lineage>
</organism>
<dbReference type="EMBL" id="CXST01000001">
    <property type="protein sequence ID" value="CTQ43275.1"/>
    <property type="molecule type" value="Genomic_DNA"/>
</dbReference>
<reference evidence="2" key="1">
    <citation type="submission" date="2015-07" db="EMBL/GenBank/DDBJ databases">
        <authorList>
            <person name="Rodrigo-Torres Lidia"/>
            <person name="Arahal R.David."/>
        </authorList>
    </citation>
    <scope>NUCLEOTIDE SEQUENCE [LARGE SCALE GENOMIC DNA]</scope>
    <source>
        <strain evidence="2">CECT 4801</strain>
    </source>
</reference>
<dbReference type="OrthoDB" id="5342505at2"/>
<proteinExistence type="predicted"/>
<dbReference type="Pfam" id="PF08856">
    <property type="entry name" value="DUF1826"/>
    <property type="match status" value="1"/>
</dbReference>
<name>A0A0M6XZI8_9HYPH</name>
<sequence>MTALEPKVDAFSNGPAARDVIIGRDPNILADIRDPGIAAAIWRRTPDPEFQRWVNALPKDNLPDLRTVVPVHLAEAAVRAACESHGLPACRERDMLASDVGALALMLAKTLTVRLLRLRLDVSEDVMCPKFHLDNVRARLLCTYRGAGTEYVPENVAEEPGRIRQVPPGGVAVFRGRQWSCDERTALLHRSPAATPAGGPRLLLVIDPAD</sequence>
<evidence type="ECO:0000313" key="2">
    <source>
        <dbReference type="Proteomes" id="UP000048926"/>
    </source>
</evidence>
<protein>
    <recommendedName>
        <fullName evidence="3">DUF1826 domain-containing protein</fullName>
    </recommendedName>
</protein>
<dbReference type="STRING" id="187304.B0E33_21650"/>
<evidence type="ECO:0008006" key="3">
    <source>
        <dbReference type="Google" id="ProtNLM"/>
    </source>
</evidence>
<keyword evidence="2" id="KW-1185">Reference proteome</keyword>
<accession>A0A0M6XZI8</accession>